<evidence type="ECO:0000313" key="2">
    <source>
        <dbReference type="EMBL" id="KAK3189595.1"/>
    </source>
</evidence>
<feature type="compositionally biased region" description="Basic and acidic residues" evidence="1">
    <location>
        <begin position="73"/>
        <end position="86"/>
    </location>
</feature>
<dbReference type="AlphaFoldDB" id="A0AAE0DV42"/>
<dbReference type="EMBL" id="JANJYJ010000009">
    <property type="protein sequence ID" value="KAK3189595.1"/>
    <property type="molecule type" value="Genomic_DNA"/>
</dbReference>
<accession>A0AAE0DV42</accession>
<reference evidence="2" key="1">
    <citation type="journal article" date="2023" name="Plant J.">
        <title>Genome sequences and population genomics provide insights into the demographic history, inbreeding, and mutation load of two 'living fossil' tree species of Dipteronia.</title>
        <authorList>
            <person name="Feng Y."/>
            <person name="Comes H.P."/>
            <person name="Chen J."/>
            <person name="Zhu S."/>
            <person name="Lu R."/>
            <person name="Zhang X."/>
            <person name="Li P."/>
            <person name="Qiu J."/>
            <person name="Olsen K.M."/>
            <person name="Qiu Y."/>
        </authorList>
    </citation>
    <scope>NUCLEOTIDE SEQUENCE</scope>
    <source>
        <strain evidence="2">NBL</strain>
    </source>
</reference>
<gene>
    <name evidence="2" type="ORF">Dsin_029156</name>
</gene>
<evidence type="ECO:0000313" key="3">
    <source>
        <dbReference type="Proteomes" id="UP001281410"/>
    </source>
</evidence>
<feature type="region of interest" description="Disordered" evidence="1">
    <location>
        <begin position="66"/>
        <end position="86"/>
    </location>
</feature>
<proteinExistence type="predicted"/>
<comment type="caution">
    <text evidence="2">The sequence shown here is derived from an EMBL/GenBank/DDBJ whole genome shotgun (WGS) entry which is preliminary data.</text>
</comment>
<protein>
    <submittedName>
        <fullName evidence="2">Uncharacterized protein</fullName>
    </submittedName>
</protein>
<name>A0AAE0DV42_9ROSI</name>
<sequence>MYWRIGIDLDAIKRNTAVGRGGGDGERAIGGQRRDLGVEREGLEGGGREAEWGEVEVEEGERWLARGSEAESEGEKMVRDDGGVHEEEERLLERSWRVSDMERKPELERESAARRREEVEREEEREWRVREIDVIRRSLLLLDAIDGCFVET</sequence>
<dbReference type="Proteomes" id="UP001281410">
    <property type="component" value="Unassembled WGS sequence"/>
</dbReference>
<evidence type="ECO:0000256" key="1">
    <source>
        <dbReference type="SAM" id="MobiDB-lite"/>
    </source>
</evidence>
<keyword evidence="3" id="KW-1185">Reference proteome</keyword>
<organism evidence="2 3">
    <name type="scientific">Dipteronia sinensis</name>
    <dbReference type="NCBI Taxonomy" id="43782"/>
    <lineage>
        <taxon>Eukaryota</taxon>
        <taxon>Viridiplantae</taxon>
        <taxon>Streptophyta</taxon>
        <taxon>Embryophyta</taxon>
        <taxon>Tracheophyta</taxon>
        <taxon>Spermatophyta</taxon>
        <taxon>Magnoliopsida</taxon>
        <taxon>eudicotyledons</taxon>
        <taxon>Gunneridae</taxon>
        <taxon>Pentapetalae</taxon>
        <taxon>rosids</taxon>
        <taxon>malvids</taxon>
        <taxon>Sapindales</taxon>
        <taxon>Sapindaceae</taxon>
        <taxon>Hippocastanoideae</taxon>
        <taxon>Acereae</taxon>
        <taxon>Dipteronia</taxon>
    </lineage>
</organism>